<feature type="coiled-coil region" evidence="13">
    <location>
        <begin position="211"/>
        <end position="242"/>
    </location>
</feature>
<dbReference type="EMBL" id="JBBCAQ010000017">
    <property type="protein sequence ID" value="KAK7597892.1"/>
    <property type="molecule type" value="Genomic_DNA"/>
</dbReference>
<evidence type="ECO:0000256" key="7">
    <source>
        <dbReference type="ARBA" id="ARBA00023273"/>
    </source>
</evidence>
<evidence type="ECO:0000256" key="11">
    <source>
        <dbReference type="ARBA" id="ARBA00041517"/>
    </source>
</evidence>
<comment type="similarity">
    <text evidence="9">Belongs to the DRC2 family.</text>
</comment>
<keyword evidence="17" id="KW-1185">Reference proteome</keyword>
<evidence type="ECO:0000256" key="8">
    <source>
        <dbReference type="ARBA" id="ARBA00037841"/>
    </source>
</evidence>
<feature type="region of interest" description="Disordered" evidence="14">
    <location>
        <begin position="360"/>
        <end position="382"/>
    </location>
</feature>
<sequence>MGPKKKSKTNKLARMSEEERLRYLQHRAAMEEEAQRRKQELISTYLKTKLGHEEAFTRLNSAKINQQWRHILRQIKCNELKEDIETLKQRSEIVLECKNKVIENLLQDFDKAEFQYSLQFKTHMETISKFMDIHRIRMTDLHEWYSQQVQKILQKSNENKNKFLIETQNDMEVIQTAKNLEGDSAQENLKMMKANFDERKSELQTKLLYKMTKLEEKYADELNELKQKYDSVLNEYKKNTETKQAHYKILAEKDDCDSLQIIRHFEEIASYTQRIQQTKAELDELEKKHQEEIQDLELEKNKIAKQLLKCQKQNNQNMVQDQTRLKVLVNVSNNIIKDLNSLTKLGQKLVNLGENCEKMKKQKQPSLPQLKESEKRENQETASYDKMQQFWKNYNEAKISNEVLRNQKSNAILENKKLRKLLRFYMASIRRSSSVPRKCGF</sequence>
<evidence type="ECO:0000256" key="14">
    <source>
        <dbReference type="SAM" id="MobiDB-lite"/>
    </source>
</evidence>
<evidence type="ECO:0000256" key="4">
    <source>
        <dbReference type="ARBA" id="ARBA00023054"/>
    </source>
</evidence>
<keyword evidence="2" id="KW-0963">Cytoplasm</keyword>
<dbReference type="Pfam" id="PF14772">
    <property type="entry name" value="NYD-SP28"/>
    <property type="match status" value="1"/>
</dbReference>
<evidence type="ECO:0000313" key="17">
    <source>
        <dbReference type="Proteomes" id="UP001367676"/>
    </source>
</evidence>
<keyword evidence="6" id="KW-0206">Cytoskeleton</keyword>
<evidence type="ECO:0000256" key="3">
    <source>
        <dbReference type="ARBA" id="ARBA00022846"/>
    </source>
</evidence>
<feature type="domain" description="Dynein regulatory complex protein 1/2 N-terminal" evidence="15">
    <location>
        <begin position="26"/>
        <end position="127"/>
    </location>
</feature>
<evidence type="ECO:0000259" key="15">
    <source>
        <dbReference type="Pfam" id="PF14772"/>
    </source>
</evidence>
<dbReference type="Proteomes" id="UP001367676">
    <property type="component" value="Unassembled WGS sequence"/>
</dbReference>
<accession>A0AAN9Y5V8</accession>
<reference evidence="16 17" key="1">
    <citation type="submission" date="2024-03" db="EMBL/GenBank/DDBJ databases">
        <title>Adaptation during the transition from Ophiocordyceps entomopathogen to insect associate is accompanied by gene loss and intensified selection.</title>
        <authorList>
            <person name="Ward C.M."/>
            <person name="Onetto C.A."/>
            <person name="Borneman A.R."/>
        </authorList>
    </citation>
    <scope>NUCLEOTIDE SEQUENCE [LARGE SCALE GENOMIC DNA]</scope>
    <source>
        <strain evidence="16">AWRI1</strain>
        <tissue evidence="16">Single Adult Female</tissue>
    </source>
</reference>
<comment type="function">
    <text evidence="12">Component of the nexin-dynein regulatory complex (N-DRC), a key regulator of ciliary/flagellar motility which maintains the alignment and integrity of the distal axoneme and regulates microtubule sliding in motile axonemes. Plays a critical role in the assembly of N-DRC and also stabilizes the assembly of multiple inner dynein arms and radial spokes. Coassembles with DRC1 to form a central scaffold needed for assembly of the N-DRC and its attachment to the outer doublet microtubules.</text>
</comment>
<dbReference type="GO" id="GO:0070286">
    <property type="term" value="P:axonemal dynein complex assembly"/>
    <property type="evidence" value="ECO:0007669"/>
    <property type="project" value="InterPro"/>
</dbReference>
<keyword evidence="7" id="KW-0966">Cell projection</keyword>
<dbReference type="GO" id="GO:0060285">
    <property type="term" value="P:cilium-dependent cell motility"/>
    <property type="evidence" value="ECO:0007669"/>
    <property type="project" value="TreeGrafter"/>
</dbReference>
<proteinExistence type="inferred from homology"/>
<evidence type="ECO:0000256" key="10">
    <source>
        <dbReference type="ARBA" id="ARBA00040899"/>
    </source>
</evidence>
<protein>
    <recommendedName>
        <fullName evidence="10">Dynein regulatory complex subunit 2</fullName>
    </recommendedName>
    <alternativeName>
        <fullName evidence="11">Coiled-coil domain-containing protein 65</fullName>
    </alternativeName>
</protein>
<evidence type="ECO:0000256" key="1">
    <source>
        <dbReference type="ARBA" id="ARBA00004611"/>
    </source>
</evidence>
<keyword evidence="5" id="KW-0969">Cilium</keyword>
<dbReference type="InterPro" id="IPR039750">
    <property type="entry name" value="DRC1/DRC2"/>
</dbReference>
<keyword evidence="3" id="KW-0282">Flagellum</keyword>
<keyword evidence="4 13" id="KW-0175">Coiled coil</keyword>
<dbReference type="InterPro" id="IPR039505">
    <property type="entry name" value="DRC1/2_N"/>
</dbReference>
<dbReference type="GO" id="GO:0005858">
    <property type="term" value="C:axonemal dynein complex"/>
    <property type="evidence" value="ECO:0007669"/>
    <property type="project" value="InterPro"/>
</dbReference>
<comment type="caution">
    <text evidence="16">The sequence shown here is derived from an EMBL/GenBank/DDBJ whole genome shotgun (WGS) entry which is preliminary data.</text>
</comment>
<organism evidence="16 17">
    <name type="scientific">Parthenolecanium corni</name>
    <dbReference type="NCBI Taxonomy" id="536013"/>
    <lineage>
        <taxon>Eukaryota</taxon>
        <taxon>Metazoa</taxon>
        <taxon>Ecdysozoa</taxon>
        <taxon>Arthropoda</taxon>
        <taxon>Hexapoda</taxon>
        <taxon>Insecta</taxon>
        <taxon>Pterygota</taxon>
        <taxon>Neoptera</taxon>
        <taxon>Paraneoptera</taxon>
        <taxon>Hemiptera</taxon>
        <taxon>Sternorrhyncha</taxon>
        <taxon>Coccoidea</taxon>
        <taxon>Coccidae</taxon>
        <taxon>Parthenolecanium</taxon>
    </lineage>
</organism>
<dbReference type="GO" id="GO:0003352">
    <property type="term" value="P:regulation of cilium movement"/>
    <property type="evidence" value="ECO:0007669"/>
    <property type="project" value="TreeGrafter"/>
</dbReference>
<evidence type="ECO:0000256" key="9">
    <source>
        <dbReference type="ARBA" id="ARBA00038424"/>
    </source>
</evidence>
<feature type="coiled-coil region" evidence="13">
    <location>
        <begin position="268"/>
        <end position="313"/>
    </location>
</feature>
<dbReference type="PANTHER" id="PTHR21625:SF0">
    <property type="entry name" value="DYNEIN REGULATORY COMPLEX SUBUNIT 2"/>
    <property type="match status" value="1"/>
</dbReference>
<evidence type="ECO:0000256" key="6">
    <source>
        <dbReference type="ARBA" id="ARBA00023212"/>
    </source>
</evidence>
<dbReference type="AlphaFoldDB" id="A0AAN9Y5V8"/>
<evidence type="ECO:0000313" key="16">
    <source>
        <dbReference type="EMBL" id="KAK7597892.1"/>
    </source>
</evidence>
<evidence type="ECO:0000256" key="5">
    <source>
        <dbReference type="ARBA" id="ARBA00023069"/>
    </source>
</evidence>
<evidence type="ECO:0000256" key="12">
    <source>
        <dbReference type="ARBA" id="ARBA00045865"/>
    </source>
</evidence>
<comment type="subcellular location">
    <subcellularLocation>
        <location evidence="1">Cytoplasm</location>
        <location evidence="1">Cytoskeleton</location>
        <location evidence="1">Flagellum axoneme</location>
    </subcellularLocation>
    <subcellularLocation>
        <location evidence="8">Cytoplasm</location>
        <location evidence="8">Cytoskeleton</location>
        <location evidence="8">Flagellum basal body</location>
    </subcellularLocation>
</comment>
<dbReference type="PANTHER" id="PTHR21625">
    <property type="entry name" value="NYD-SP28 PROTEIN"/>
    <property type="match status" value="1"/>
</dbReference>
<evidence type="ECO:0000256" key="2">
    <source>
        <dbReference type="ARBA" id="ARBA00022490"/>
    </source>
</evidence>
<name>A0AAN9Y5V8_9HEMI</name>
<evidence type="ECO:0000256" key="13">
    <source>
        <dbReference type="SAM" id="Coils"/>
    </source>
</evidence>
<gene>
    <name evidence="16" type="ORF">V9T40_010117</name>
</gene>